<dbReference type="EMBL" id="CP079216">
    <property type="protein sequence ID" value="QXT63883.1"/>
    <property type="molecule type" value="Genomic_DNA"/>
</dbReference>
<dbReference type="PANTHER" id="PTHR30055:SF151">
    <property type="entry name" value="TRANSCRIPTIONAL REGULATORY PROTEIN"/>
    <property type="match status" value="1"/>
</dbReference>
<dbReference type="InterPro" id="IPR050109">
    <property type="entry name" value="HTH-type_TetR-like_transc_reg"/>
</dbReference>
<dbReference type="PROSITE" id="PS01081">
    <property type="entry name" value="HTH_TETR_1"/>
    <property type="match status" value="1"/>
</dbReference>
<feature type="DNA-binding region" description="H-T-H motif" evidence="4">
    <location>
        <begin position="25"/>
        <end position="44"/>
    </location>
</feature>
<evidence type="ECO:0000313" key="7">
    <source>
        <dbReference type="Proteomes" id="UP000824504"/>
    </source>
</evidence>
<gene>
    <name evidence="6" type="ORF">KDB89_05305</name>
</gene>
<accession>A0ABX8SP69</accession>
<feature type="domain" description="HTH tetR-type" evidence="5">
    <location>
        <begin position="2"/>
        <end position="62"/>
    </location>
</feature>
<dbReference type="InterPro" id="IPR001647">
    <property type="entry name" value="HTH_TetR"/>
</dbReference>
<organism evidence="6 7">
    <name type="scientific">Tessaracoccus palaemonis</name>
    <dbReference type="NCBI Taxonomy" id="2829499"/>
    <lineage>
        <taxon>Bacteria</taxon>
        <taxon>Bacillati</taxon>
        <taxon>Actinomycetota</taxon>
        <taxon>Actinomycetes</taxon>
        <taxon>Propionibacteriales</taxon>
        <taxon>Propionibacteriaceae</taxon>
        <taxon>Tessaracoccus</taxon>
    </lineage>
</organism>
<evidence type="ECO:0000256" key="2">
    <source>
        <dbReference type="ARBA" id="ARBA00023125"/>
    </source>
</evidence>
<keyword evidence="7" id="KW-1185">Reference proteome</keyword>
<evidence type="ECO:0000256" key="1">
    <source>
        <dbReference type="ARBA" id="ARBA00023015"/>
    </source>
</evidence>
<evidence type="ECO:0000256" key="3">
    <source>
        <dbReference type="ARBA" id="ARBA00023163"/>
    </source>
</evidence>
<dbReference type="Proteomes" id="UP000824504">
    <property type="component" value="Chromosome"/>
</dbReference>
<dbReference type="PROSITE" id="PS50977">
    <property type="entry name" value="HTH_TETR_2"/>
    <property type="match status" value="1"/>
</dbReference>
<dbReference type="InterPro" id="IPR023772">
    <property type="entry name" value="DNA-bd_HTH_TetR-type_CS"/>
</dbReference>
<keyword evidence="3" id="KW-0804">Transcription</keyword>
<name>A0ABX8SP69_9ACTN</name>
<proteinExistence type="predicted"/>
<evidence type="ECO:0000313" key="6">
    <source>
        <dbReference type="EMBL" id="QXT63883.1"/>
    </source>
</evidence>
<sequence length="186" mass="19223">MALSRAAITGAGLEILDTYGLGDLSMRRVADTLGVQAGALYYHVPNKQSLLAALADEVLDAVDVPEAGLPLEEWLVAWASALRAALLARRDGAELVASSLALGLGGIDPTVPAVDRLAEAGVAMPGPTARALLHLVLGQAVTEQTQSQMHALGVLTSFDARRAEQDFACGVGIFVDGVSSRAPVAR</sequence>
<keyword evidence="1" id="KW-0805">Transcription regulation</keyword>
<evidence type="ECO:0000256" key="4">
    <source>
        <dbReference type="PROSITE-ProRule" id="PRU00335"/>
    </source>
</evidence>
<protein>
    <submittedName>
        <fullName evidence="6">TetR family transcriptional regulator</fullName>
    </submittedName>
</protein>
<dbReference type="RefSeq" id="WP_219083810.1">
    <property type="nucleotide sequence ID" value="NZ_CP079216.1"/>
</dbReference>
<keyword evidence="2 4" id="KW-0238">DNA-binding</keyword>
<dbReference type="Pfam" id="PF00440">
    <property type="entry name" value="TetR_N"/>
    <property type="match status" value="1"/>
</dbReference>
<reference evidence="6 7" key="1">
    <citation type="submission" date="2021-07" db="EMBL/GenBank/DDBJ databases">
        <title>complete genome sequencing of Tessaracoccus sp.J1M15.</title>
        <authorList>
            <person name="Bae J.-W."/>
            <person name="Kim D.-y."/>
        </authorList>
    </citation>
    <scope>NUCLEOTIDE SEQUENCE [LARGE SCALE GENOMIC DNA]</scope>
    <source>
        <strain evidence="6 7">J1M15</strain>
    </source>
</reference>
<evidence type="ECO:0000259" key="5">
    <source>
        <dbReference type="PROSITE" id="PS50977"/>
    </source>
</evidence>
<dbReference type="PANTHER" id="PTHR30055">
    <property type="entry name" value="HTH-TYPE TRANSCRIPTIONAL REGULATOR RUTR"/>
    <property type="match status" value="1"/>
</dbReference>